<dbReference type="InterPro" id="IPR003961">
    <property type="entry name" value="FN3_dom"/>
</dbReference>
<feature type="region of interest" description="Disordered" evidence="10">
    <location>
        <begin position="421"/>
        <end position="514"/>
    </location>
</feature>
<dbReference type="InterPro" id="IPR050964">
    <property type="entry name" value="Striated_Muscle_Regulatory"/>
</dbReference>
<sequence length="514" mass="56398">MPSKGWSLRLDAQPPKEEDWNGHLKGYYISYRPVGSSEQHYHKTVEVHNPHQRQEIHLTNLRLSMSYSVAIQAFTGKGTGPMSREVLVKTLDDVPPSPPSLEVVSVSTSSVTLGWSLKTSFGNPVTEYVLHQRKEADHWQETPISTTQPVYTVRDLECGTTYQFYMTAHNSLGRSEPSDVIRAKTDGAAPLSPTKEEFIQASQRHASLSLRSWKSGGCELLDFTVRLRQGPAQAWSTVAEGLPANQSQLLLRNLTPGATYNVHVVARSTAGATEAQYEFTTPNGTAHVASVEATSSQPKRSSLPSMTDLEILVPILVSSCVVLIVIVVGCILCSRESLCSDRHCGRPDLRATYSEEVVDMKDLANTAECMARCEDGVHHSASQMNSRFPAGQSIYAQRPVVETEDDRHPYAMPYDVLHGGGGGGGGAAEGATADEGTADGASCQNHLDGRNTLKRRSDIKDHRSNNIYISRQSLTRTKPRERPYESLMVNMNPYPADGTTTSTLSRKDQEDIQV</sequence>
<reference evidence="13 14" key="1">
    <citation type="journal article" date="2023" name="Arcadia Sci">
        <title>De novo assembly of a long-read Amblyomma americanum tick genome.</title>
        <authorList>
            <person name="Chou S."/>
            <person name="Poskanzer K.E."/>
            <person name="Rollins M."/>
            <person name="Thuy-Boun P.S."/>
        </authorList>
    </citation>
    <scope>NUCLEOTIDE SEQUENCE [LARGE SCALE GENOMIC DNA]</scope>
    <source>
        <strain evidence="13">F_SG_1</strain>
        <tissue evidence="13">Salivary glands</tissue>
    </source>
</reference>
<feature type="domain" description="Fibronectin type-III" evidence="12">
    <location>
        <begin position="1"/>
        <end position="93"/>
    </location>
</feature>
<feature type="compositionally biased region" description="Polar residues" evidence="10">
    <location>
        <begin position="465"/>
        <end position="476"/>
    </location>
</feature>
<feature type="domain" description="Fibronectin type-III" evidence="12">
    <location>
        <begin position="95"/>
        <end position="188"/>
    </location>
</feature>
<protein>
    <recommendedName>
        <fullName evidence="12">Fibronectin type-III domain-containing protein</fullName>
    </recommendedName>
</protein>
<dbReference type="InterPro" id="IPR056754">
    <property type="entry name" value="DSCAM/DSCAML_C"/>
</dbReference>
<evidence type="ECO:0000256" key="3">
    <source>
        <dbReference type="ARBA" id="ARBA00022729"/>
    </source>
</evidence>
<dbReference type="GO" id="GO:0007156">
    <property type="term" value="P:homophilic cell adhesion via plasma membrane adhesion molecules"/>
    <property type="evidence" value="ECO:0007669"/>
    <property type="project" value="TreeGrafter"/>
</dbReference>
<dbReference type="SUPFAM" id="SSF49265">
    <property type="entry name" value="Fibronectin type III"/>
    <property type="match status" value="2"/>
</dbReference>
<dbReference type="SMART" id="SM00060">
    <property type="entry name" value="FN3"/>
    <property type="match status" value="3"/>
</dbReference>
<evidence type="ECO:0000256" key="1">
    <source>
        <dbReference type="ARBA" id="ARBA00004167"/>
    </source>
</evidence>
<dbReference type="EMBL" id="JARKHS020025361">
    <property type="protein sequence ID" value="KAK8767551.1"/>
    <property type="molecule type" value="Genomic_DNA"/>
</dbReference>
<proteinExistence type="predicted"/>
<evidence type="ECO:0000313" key="13">
    <source>
        <dbReference type="EMBL" id="KAK8767551.1"/>
    </source>
</evidence>
<keyword evidence="3" id="KW-0732">Signal</keyword>
<dbReference type="PROSITE" id="PS50853">
    <property type="entry name" value="FN3"/>
    <property type="match status" value="3"/>
</dbReference>
<feature type="transmembrane region" description="Helical" evidence="11">
    <location>
        <begin position="311"/>
        <end position="333"/>
    </location>
</feature>
<evidence type="ECO:0000256" key="9">
    <source>
        <dbReference type="ARBA" id="ARBA00023319"/>
    </source>
</evidence>
<evidence type="ECO:0000256" key="11">
    <source>
        <dbReference type="SAM" id="Phobius"/>
    </source>
</evidence>
<feature type="compositionally biased region" description="Basic and acidic residues" evidence="10">
    <location>
        <begin position="447"/>
        <end position="464"/>
    </location>
</feature>
<dbReference type="PANTHER" id="PTHR13817">
    <property type="entry name" value="TITIN"/>
    <property type="match status" value="1"/>
</dbReference>
<feature type="domain" description="Fibronectin type-III" evidence="12">
    <location>
        <begin position="189"/>
        <end position="284"/>
    </location>
</feature>
<evidence type="ECO:0000313" key="14">
    <source>
        <dbReference type="Proteomes" id="UP001321473"/>
    </source>
</evidence>
<dbReference type="InterPro" id="IPR013783">
    <property type="entry name" value="Ig-like_fold"/>
</dbReference>
<dbReference type="GO" id="GO:0016020">
    <property type="term" value="C:membrane"/>
    <property type="evidence" value="ECO:0007669"/>
    <property type="project" value="UniProtKB-SubCell"/>
</dbReference>
<name>A0AAQ4DYL1_AMBAM</name>
<dbReference type="Proteomes" id="UP001321473">
    <property type="component" value="Unassembled WGS sequence"/>
</dbReference>
<keyword evidence="5" id="KW-0130">Cell adhesion</keyword>
<keyword evidence="14" id="KW-1185">Reference proteome</keyword>
<keyword evidence="9" id="KW-0393">Immunoglobulin domain</keyword>
<comment type="subcellular location">
    <subcellularLocation>
        <location evidence="1">Membrane</location>
        <topology evidence="1">Single-pass membrane protein</topology>
    </subcellularLocation>
</comment>
<keyword evidence="2 11" id="KW-0812">Transmembrane</keyword>
<evidence type="ECO:0000256" key="8">
    <source>
        <dbReference type="ARBA" id="ARBA00023157"/>
    </source>
</evidence>
<dbReference type="FunFam" id="2.60.40.10:FF:002416">
    <property type="entry name" value="Protogenin"/>
    <property type="match status" value="1"/>
</dbReference>
<dbReference type="AlphaFoldDB" id="A0AAQ4DYL1"/>
<evidence type="ECO:0000256" key="2">
    <source>
        <dbReference type="ARBA" id="ARBA00022692"/>
    </source>
</evidence>
<dbReference type="GO" id="GO:0007416">
    <property type="term" value="P:synapse assembly"/>
    <property type="evidence" value="ECO:0007669"/>
    <property type="project" value="TreeGrafter"/>
</dbReference>
<keyword evidence="7 11" id="KW-0472">Membrane</keyword>
<feature type="compositionally biased region" description="Low complexity" evidence="10">
    <location>
        <begin position="429"/>
        <end position="441"/>
    </location>
</feature>
<dbReference type="Pfam" id="PF25059">
    <property type="entry name" value="FN3_DSCAM-DSCAML_C"/>
    <property type="match status" value="1"/>
</dbReference>
<dbReference type="InterPro" id="IPR036116">
    <property type="entry name" value="FN3_sf"/>
</dbReference>
<keyword evidence="8" id="KW-1015">Disulfide bond</keyword>
<gene>
    <name evidence="13" type="ORF">V5799_005668</name>
</gene>
<keyword evidence="4" id="KW-0677">Repeat</keyword>
<evidence type="ECO:0000256" key="6">
    <source>
        <dbReference type="ARBA" id="ARBA00022989"/>
    </source>
</evidence>
<accession>A0AAQ4DYL1</accession>
<organism evidence="13 14">
    <name type="scientific">Amblyomma americanum</name>
    <name type="common">Lone star tick</name>
    <dbReference type="NCBI Taxonomy" id="6943"/>
    <lineage>
        <taxon>Eukaryota</taxon>
        <taxon>Metazoa</taxon>
        <taxon>Ecdysozoa</taxon>
        <taxon>Arthropoda</taxon>
        <taxon>Chelicerata</taxon>
        <taxon>Arachnida</taxon>
        <taxon>Acari</taxon>
        <taxon>Parasitiformes</taxon>
        <taxon>Ixodida</taxon>
        <taxon>Ixodoidea</taxon>
        <taxon>Ixodidae</taxon>
        <taxon>Amblyomminae</taxon>
        <taxon>Amblyomma</taxon>
    </lineage>
</organism>
<dbReference type="Pfam" id="PF00041">
    <property type="entry name" value="fn3"/>
    <property type="match status" value="2"/>
</dbReference>
<evidence type="ECO:0000256" key="7">
    <source>
        <dbReference type="ARBA" id="ARBA00023136"/>
    </source>
</evidence>
<evidence type="ECO:0000259" key="12">
    <source>
        <dbReference type="PROSITE" id="PS50853"/>
    </source>
</evidence>
<feature type="compositionally biased region" description="Basic and acidic residues" evidence="10">
    <location>
        <begin position="505"/>
        <end position="514"/>
    </location>
</feature>
<dbReference type="CDD" id="cd00063">
    <property type="entry name" value="FN3"/>
    <property type="match status" value="3"/>
</dbReference>
<keyword evidence="6 11" id="KW-1133">Transmembrane helix</keyword>
<comment type="caution">
    <text evidence="13">The sequence shown here is derived from an EMBL/GenBank/DDBJ whole genome shotgun (WGS) entry which is preliminary data.</text>
</comment>
<evidence type="ECO:0000256" key="5">
    <source>
        <dbReference type="ARBA" id="ARBA00022889"/>
    </source>
</evidence>
<dbReference type="Gene3D" id="2.60.40.10">
    <property type="entry name" value="Immunoglobulins"/>
    <property type="match status" value="3"/>
</dbReference>
<dbReference type="GO" id="GO:0045202">
    <property type="term" value="C:synapse"/>
    <property type="evidence" value="ECO:0007669"/>
    <property type="project" value="TreeGrafter"/>
</dbReference>
<evidence type="ECO:0000256" key="10">
    <source>
        <dbReference type="SAM" id="MobiDB-lite"/>
    </source>
</evidence>
<dbReference type="PANTHER" id="PTHR13817:SF102">
    <property type="entry name" value="DOWN SYNDROME CELL ADHESION MOLECULE-LIKE PROTEIN DSCAM2"/>
    <property type="match status" value="1"/>
</dbReference>
<evidence type="ECO:0000256" key="4">
    <source>
        <dbReference type="ARBA" id="ARBA00022737"/>
    </source>
</evidence>